<evidence type="ECO:0000256" key="1">
    <source>
        <dbReference type="ARBA" id="ARBA00004141"/>
    </source>
</evidence>
<dbReference type="Proteomes" id="UP000095280">
    <property type="component" value="Unplaced"/>
</dbReference>
<dbReference type="GO" id="GO:0042147">
    <property type="term" value="P:retrograde transport, endosome to Golgi"/>
    <property type="evidence" value="ECO:0007669"/>
    <property type="project" value="TreeGrafter"/>
</dbReference>
<keyword evidence="5" id="KW-0472">Membrane</keyword>
<dbReference type="STRING" id="282301.A0A1I8H4W9"/>
<keyword evidence="2" id="KW-0812">Transmembrane</keyword>
<dbReference type="Pfam" id="PF06814">
    <property type="entry name" value="GOST_TM"/>
    <property type="match status" value="1"/>
</dbReference>
<evidence type="ECO:0000313" key="7">
    <source>
        <dbReference type="WBParaSite" id="maker-uti_cns_0004491-snap-gene-0.11-mRNA-1"/>
    </source>
</evidence>
<comment type="subcellular location">
    <subcellularLocation>
        <location evidence="1">Membrane</location>
        <topology evidence="1">Multi-pass membrane protein</topology>
    </subcellularLocation>
</comment>
<dbReference type="GO" id="GO:0016020">
    <property type="term" value="C:membrane"/>
    <property type="evidence" value="ECO:0007669"/>
    <property type="project" value="UniProtKB-SubCell"/>
</dbReference>
<keyword evidence="6" id="KW-1185">Reference proteome</keyword>
<dbReference type="AlphaFoldDB" id="A0A1I8H4W9"/>
<evidence type="ECO:0000256" key="3">
    <source>
        <dbReference type="ARBA" id="ARBA00022729"/>
    </source>
</evidence>
<dbReference type="PANTHER" id="PTHR21229:SF1">
    <property type="entry name" value="GH17801P"/>
    <property type="match status" value="1"/>
</dbReference>
<dbReference type="GO" id="GO:0005794">
    <property type="term" value="C:Golgi apparatus"/>
    <property type="evidence" value="ECO:0007669"/>
    <property type="project" value="TreeGrafter"/>
</dbReference>
<dbReference type="OrthoDB" id="19932at2759"/>
<dbReference type="InterPro" id="IPR009637">
    <property type="entry name" value="GPR107/GPR108-like"/>
</dbReference>
<dbReference type="InterPro" id="IPR053937">
    <property type="entry name" value="GOST_TM"/>
</dbReference>
<accession>A0A1I8H4W9</accession>
<dbReference type="GO" id="GO:0005829">
    <property type="term" value="C:cytosol"/>
    <property type="evidence" value="ECO:0007669"/>
    <property type="project" value="GOC"/>
</dbReference>
<dbReference type="PANTHER" id="PTHR21229">
    <property type="entry name" value="LUNG SEVEN TRANSMEMBRANE RECEPTOR"/>
    <property type="match status" value="1"/>
</dbReference>
<proteinExistence type="predicted"/>
<dbReference type="WBParaSite" id="maker-uti_cns_0004491-snap-gene-0.11-mRNA-1">
    <property type="protein sequence ID" value="maker-uti_cns_0004491-snap-gene-0.11-mRNA-1"/>
    <property type="gene ID" value="maker-uti_cns_0004491-snap-gene-0.11"/>
</dbReference>
<keyword evidence="3" id="KW-0732">Signal</keyword>
<reference evidence="7" key="1">
    <citation type="submission" date="2016-11" db="UniProtKB">
        <authorList>
            <consortium name="WormBaseParasite"/>
        </authorList>
    </citation>
    <scope>IDENTIFICATION</scope>
</reference>
<sequence length="628" mass="70164">MSLAVLLLLVLGTQAYPSLAFTSSEQGVKEADLTSQNQYMTFAKSLYKNAEILVHIVCEGDAPAAVPTGANATRFRIGWRLRQSPCAEEYTGVDKDARRAPLYYEQPELVQVKEFNYKQVKTKKFPDWNQGDADQCLVCHPGQTTTLLLKNVDQRGPSIIATKFNRDGSSLSNFTDNVSSAASSPHSSASAASGSSANKKPTSNDRRKRKAAAPSAGKKVASTKAPATTPAPPAGKAGLITRTWEDGIYLLVLHAYECDTASLPNNFQVRARVEIVNRFGYLSAIDWPLLPFFGSMCLLYLLFGLLWLGLCAKYWREMLRIQFCISGVIFLGMLEKALFYAEYQSINSTGVSVRGAVMLAELVSCVKRSVARMLVLIVCLGYGIVKPRLGQLQHKVIAIGLVYFIFSAVESSIRAMRPRFDQSRNAFYATIPLAVTDAIICWWIFSSLVQTIRNLRVRRNLVKLSLYRHFTNTLVFCVVCSVVFMTWTVSRHKFALCIAAWRELWIDDAFWHLLFSVILFVIIILWRPSQNNQRYAFTPLLDAGNDSDEDEEVVMDNLAEGVKARGSGASAQQQQQQQRSRQSSKGEDSLRWVEENIPQSLVESTLPSLLQDSDEEVLTTKYEMSKLL</sequence>
<organism evidence="6 7">
    <name type="scientific">Macrostomum lignano</name>
    <dbReference type="NCBI Taxonomy" id="282301"/>
    <lineage>
        <taxon>Eukaryota</taxon>
        <taxon>Metazoa</taxon>
        <taxon>Spiralia</taxon>
        <taxon>Lophotrochozoa</taxon>
        <taxon>Platyhelminthes</taxon>
        <taxon>Rhabditophora</taxon>
        <taxon>Macrostomorpha</taxon>
        <taxon>Macrostomida</taxon>
        <taxon>Macrostomidae</taxon>
        <taxon>Macrostomum</taxon>
    </lineage>
</organism>
<evidence type="ECO:0000313" key="6">
    <source>
        <dbReference type="Proteomes" id="UP000095280"/>
    </source>
</evidence>
<protein>
    <submittedName>
        <fullName evidence="7">Transmembrane protein 87A</fullName>
    </submittedName>
</protein>
<keyword evidence="4" id="KW-1133">Transmembrane helix</keyword>
<evidence type="ECO:0000256" key="5">
    <source>
        <dbReference type="ARBA" id="ARBA00023136"/>
    </source>
</evidence>
<evidence type="ECO:0000256" key="2">
    <source>
        <dbReference type="ARBA" id="ARBA00022692"/>
    </source>
</evidence>
<name>A0A1I8H4W9_9PLAT</name>
<evidence type="ECO:0000256" key="4">
    <source>
        <dbReference type="ARBA" id="ARBA00022989"/>
    </source>
</evidence>